<reference evidence="2 3" key="1">
    <citation type="submission" date="2016-06" db="EMBL/GenBank/DDBJ databases">
        <authorList>
            <person name="Kjaerup R.B."/>
            <person name="Dalgaard T.S."/>
            <person name="Juul-Madsen H.R."/>
        </authorList>
    </citation>
    <scope>NUCLEOTIDE SEQUENCE [LARGE SCALE GENOMIC DNA]</scope>
    <source>
        <strain evidence="2">3</strain>
    </source>
</reference>
<dbReference type="Proteomes" id="UP000199169">
    <property type="component" value="Unassembled WGS sequence"/>
</dbReference>
<dbReference type="PANTHER" id="PTHR40252:SF2">
    <property type="entry name" value="BLR0328 PROTEIN"/>
    <property type="match status" value="1"/>
</dbReference>
<evidence type="ECO:0000313" key="2">
    <source>
        <dbReference type="EMBL" id="SBT06977.1"/>
    </source>
</evidence>
<feature type="domain" description="FIST" evidence="1">
    <location>
        <begin position="38"/>
        <end position="144"/>
    </location>
</feature>
<evidence type="ECO:0000259" key="1">
    <source>
        <dbReference type="Pfam" id="PF08495"/>
    </source>
</evidence>
<dbReference type="STRING" id="1860102.ACCAA_370053"/>
<dbReference type="InterPro" id="IPR013702">
    <property type="entry name" value="FIST_domain_N"/>
</dbReference>
<accession>A0A1A8XR88</accession>
<evidence type="ECO:0000313" key="3">
    <source>
        <dbReference type="Proteomes" id="UP000199169"/>
    </source>
</evidence>
<dbReference type="RefSeq" id="WP_186407445.1">
    <property type="nucleotide sequence ID" value="NZ_FLQX01000113.1"/>
</dbReference>
<gene>
    <name evidence="2" type="ORF">ACCAA_370053</name>
</gene>
<proteinExistence type="predicted"/>
<sequence length="149" mass="15817">MTTVNKQARIRRAQSCATDARAAVGEFQAAVGQPDMALVIFFCSNEYDLTVLAEEMRRSFAGVQVVGCTTAGEIGPAGYREHSLTGASFPAGSFSAVSGGIDHLQQFETAAGRKLAQSLLQRREIHAPQASADDSFALLLIDGAYFTPS</sequence>
<dbReference type="PANTHER" id="PTHR40252">
    <property type="entry name" value="BLR0328 PROTEIN"/>
    <property type="match status" value="1"/>
</dbReference>
<protein>
    <recommendedName>
        <fullName evidence="1">FIST domain-containing protein</fullName>
    </recommendedName>
</protein>
<organism evidence="2 3">
    <name type="scientific">Candidatus Accumulibacter aalborgensis</name>
    <dbReference type="NCBI Taxonomy" id="1860102"/>
    <lineage>
        <taxon>Bacteria</taxon>
        <taxon>Pseudomonadati</taxon>
        <taxon>Pseudomonadota</taxon>
        <taxon>Betaproteobacteria</taxon>
        <taxon>Candidatus Accumulibacter</taxon>
    </lineage>
</organism>
<name>A0A1A8XR88_9PROT</name>
<keyword evidence="3" id="KW-1185">Reference proteome</keyword>
<dbReference type="AlphaFoldDB" id="A0A1A8XR88"/>
<dbReference type="EMBL" id="FLQX01000113">
    <property type="protein sequence ID" value="SBT06977.1"/>
    <property type="molecule type" value="Genomic_DNA"/>
</dbReference>
<dbReference type="Pfam" id="PF08495">
    <property type="entry name" value="FIST"/>
    <property type="match status" value="1"/>
</dbReference>